<dbReference type="Gene3D" id="2.60.40.1260">
    <property type="entry name" value="Lamin Tail domain"/>
    <property type="match status" value="1"/>
</dbReference>
<dbReference type="InterPro" id="IPR052159">
    <property type="entry name" value="Competence_DNA_uptake"/>
</dbReference>
<dbReference type="SUPFAM" id="SSF74853">
    <property type="entry name" value="Lamin A/C globular tail domain"/>
    <property type="match status" value="1"/>
</dbReference>
<dbReference type="PROSITE" id="PS51257">
    <property type="entry name" value="PROKAR_LIPOPROTEIN"/>
    <property type="match status" value="1"/>
</dbReference>
<dbReference type="Pfam" id="PF00932">
    <property type="entry name" value="LTD"/>
    <property type="match status" value="1"/>
</dbReference>
<dbReference type="InterPro" id="IPR001322">
    <property type="entry name" value="Lamin_tail_dom"/>
</dbReference>
<comment type="caution">
    <text evidence="3">The sequence shown here is derived from an EMBL/GenBank/DDBJ whole genome shotgun (WGS) entry which is preliminary data.</text>
</comment>
<dbReference type="Gene3D" id="3.60.15.10">
    <property type="entry name" value="Ribonuclease Z/Hydroxyacylglutathione hydrolase-like"/>
    <property type="match status" value="1"/>
</dbReference>
<dbReference type="InterPro" id="IPR035681">
    <property type="entry name" value="ComA-like_MBL"/>
</dbReference>
<reference evidence="3 4" key="1">
    <citation type="journal article" date="2019" name="Int. J. Syst. Evol. Microbiol.">
        <title>The Global Catalogue of Microorganisms (GCM) 10K type strain sequencing project: providing services to taxonomists for standard genome sequencing and annotation.</title>
        <authorList>
            <consortium name="The Broad Institute Genomics Platform"/>
            <consortium name="The Broad Institute Genome Sequencing Center for Infectious Disease"/>
            <person name="Wu L."/>
            <person name="Ma J."/>
        </authorList>
    </citation>
    <scope>NUCLEOTIDE SEQUENCE [LARGE SCALE GENOMIC DNA]</scope>
    <source>
        <strain evidence="3 4">PSR21</strain>
    </source>
</reference>
<dbReference type="PANTHER" id="PTHR30619">
    <property type="entry name" value="DNA INTERNALIZATION/COMPETENCE PROTEIN COMEC/REC2"/>
    <property type="match status" value="1"/>
</dbReference>
<organism evidence="3 4">
    <name type="scientific">Halomarina halobia</name>
    <dbReference type="NCBI Taxonomy" id="3033386"/>
    <lineage>
        <taxon>Archaea</taxon>
        <taxon>Methanobacteriati</taxon>
        <taxon>Methanobacteriota</taxon>
        <taxon>Stenosarchaea group</taxon>
        <taxon>Halobacteria</taxon>
        <taxon>Halobacteriales</taxon>
        <taxon>Natronomonadaceae</taxon>
        <taxon>Halomarina</taxon>
    </lineage>
</organism>
<dbReference type="PANTHER" id="PTHR30619:SF1">
    <property type="entry name" value="RECOMBINATION PROTEIN 2"/>
    <property type="match status" value="1"/>
</dbReference>
<evidence type="ECO:0000256" key="1">
    <source>
        <dbReference type="SAM" id="MobiDB-lite"/>
    </source>
</evidence>
<dbReference type="CDD" id="cd07731">
    <property type="entry name" value="ComA-like_MBL-fold"/>
    <property type="match status" value="1"/>
</dbReference>
<dbReference type="GeneID" id="79314242"/>
<dbReference type="PROSITE" id="PS51841">
    <property type="entry name" value="LTD"/>
    <property type="match status" value="1"/>
</dbReference>
<dbReference type="InterPro" id="IPR001279">
    <property type="entry name" value="Metallo-B-lactamas"/>
</dbReference>
<evidence type="ECO:0000259" key="2">
    <source>
        <dbReference type="PROSITE" id="PS51841"/>
    </source>
</evidence>
<protein>
    <submittedName>
        <fullName evidence="3">Lamin tail domain-containing protein</fullName>
    </submittedName>
</protein>
<dbReference type="Pfam" id="PF00753">
    <property type="entry name" value="Lactamase_B"/>
    <property type="match status" value="1"/>
</dbReference>
<dbReference type="InterPro" id="IPR036415">
    <property type="entry name" value="Lamin_tail_dom_sf"/>
</dbReference>
<evidence type="ECO:0000313" key="3">
    <source>
        <dbReference type="EMBL" id="MFC7315283.1"/>
    </source>
</evidence>
<sequence>MRAASLLCCLLLVLAGCSGASPGVPTPETPDDPPDGDDGDESVPELGANGTLSVHFINVGQSTSVLVISPTGETMLVDSGDYTDDGEHVVRYLERRGVDRIDHLVTSHADADHIGGHAAVIEHFETEGEGVGAVYDPGIASSTRTYEEYLDAVERHDVPLYRTVAGDSIPLGGASVEVLAPPEGYLQNRERNENSLVLSLAHGNTTFLLPGDAEAAGERYVVNRTGGSLPTTVLSAGHHGSASSTGEALLDAADPKVAVISSAYDSRYGHPHEETLQRLAERDVRTYWTATHGDVAFASDGDRAAVYTQRAAPTDPLALREGDPVAPGADGALERRTVVESADGGNGTDGTDRTDRPAALAVAEIHADAAGDDRRNLNDEYVVFENAGDAPLDISGWTIRDEAGKTYAVPDGVVLAPGERVTLRTGDGRDDDTDLHWNASGPVWNNDGDTVVVENDNGQRVLTETYA</sequence>
<accession>A0ABD6A5Q5</accession>
<dbReference type="SUPFAM" id="SSF56281">
    <property type="entry name" value="Metallo-hydrolase/oxidoreductase"/>
    <property type="match status" value="1"/>
</dbReference>
<feature type="domain" description="LTD" evidence="2">
    <location>
        <begin position="355"/>
        <end position="467"/>
    </location>
</feature>
<dbReference type="EMBL" id="JBHTBF010000001">
    <property type="protein sequence ID" value="MFC7315283.1"/>
    <property type="molecule type" value="Genomic_DNA"/>
</dbReference>
<keyword evidence="4" id="KW-1185">Reference proteome</keyword>
<dbReference type="Proteomes" id="UP001596547">
    <property type="component" value="Unassembled WGS sequence"/>
</dbReference>
<dbReference type="RefSeq" id="WP_276304688.1">
    <property type="nucleotide sequence ID" value="NZ_CP119992.1"/>
</dbReference>
<name>A0ABD6A5Q5_9EURY</name>
<dbReference type="InterPro" id="IPR036866">
    <property type="entry name" value="RibonucZ/Hydroxyglut_hydro"/>
</dbReference>
<gene>
    <name evidence="3" type="ORF">ACFQPE_00520</name>
</gene>
<proteinExistence type="predicted"/>
<feature type="region of interest" description="Disordered" evidence="1">
    <location>
        <begin position="22"/>
        <end position="47"/>
    </location>
</feature>
<evidence type="ECO:0000313" key="4">
    <source>
        <dbReference type="Proteomes" id="UP001596547"/>
    </source>
</evidence>
<dbReference type="AlphaFoldDB" id="A0ABD6A5Q5"/>
<dbReference type="SMART" id="SM00849">
    <property type="entry name" value="Lactamase_B"/>
    <property type="match status" value="1"/>
</dbReference>
<feature type="compositionally biased region" description="Acidic residues" evidence="1">
    <location>
        <begin position="29"/>
        <end position="43"/>
    </location>
</feature>